<dbReference type="GO" id="GO:0006261">
    <property type="term" value="P:DNA-templated DNA replication"/>
    <property type="evidence" value="ECO:0007669"/>
    <property type="project" value="TreeGrafter"/>
</dbReference>
<dbReference type="PANTHER" id="PTHR13489:SF0">
    <property type="entry name" value="MINI-CHROMOSOME MAINTENANCE COMPLEX-BINDING PROTEIN"/>
    <property type="match status" value="1"/>
</dbReference>
<dbReference type="AlphaFoldDB" id="A0A4P9XMR3"/>
<dbReference type="EMBL" id="KZ992754">
    <property type="protein sequence ID" value="RKP07185.1"/>
    <property type="molecule type" value="Genomic_DNA"/>
</dbReference>
<dbReference type="GO" id="GO:0003682">
    <property type="term" value="F:chromatin binding"/>
    <property type="evidence" value="ECO:0007669"/>
    <property type="project" value="TreeGrafter"/>
</dbReference>
<dbReference type="Proteomes" id="UP000271241">
    <property type="component" value="Unassembled WGS sequence"/>
</dbReference>
<gene>
    <name evidence="3" type="ORF">THASP1DRAFT_31000</name>
</gene>
<organism evidence="3 4">
    <name type="scientific">Thamnocephalis sphaerospora</name>
    <dbReference type="NCBI Taxonomy" id="78915"/>
    <lineage>
        <taxon>Eukaryota</taxon>
        <taxon>Fungi</taxon>
        <taxon>Fungi incertae sedis</taxon>
        <taxon>Zoopagomycota</taxon>
        <taxon>Zoopagomycotina</taxon>
        <taxon>Zoopagomycetes</taxon>
        <taxon>Zoopagales</taxon>
        <taxon>Sigmoideomycetaceae</taxon>
        <taxon>Thamnocephalis</taxon>
    </lineage>
</organism>
<evidence type="ECO:0000256" key="2">
    <source>
        <dbReference type="ARBA" id="ARBA00023242"/>
    </source>
</evidence>
<dbReference type="GO" id="GO:0005634">
    <property type="term" value="C:nucleus"/>
    <property type="evidence" value="ECO:0007669"/>
    <property type="project" value="UniProtKB-SubCell"/>
</dbReference>
<dbReference type="InterPro" id="IPR019140">
    <property type="entry name" value="MCM_complex-bd"/>
</dbReference>
<sequence>MVPTAVDDCINRPLAVVRRLFEEHWTPNTPVEHTWNVPEHFEGIFDTEEKQRQIPTLNTLPQSAWRPGTLVRFRGMVQDTSFGQEISVDVARATSDAPWQPHRYSDGNVDDAGETGADHHATSGMFDLASTNVRLNELQLVYCVSVPGEQPWARRMYAQQTIERGTPESTKAAAAEASVAEDDDACTEHMARLALDDAAPAARLVAKHPLAEEQHSLGVVVKASLLGSQDTFAVTSTVEVIGVLGTVAVATEDALLHPEADAAVELPCIHAIFCRPLHAATENPHLLRATVDRQGHLIDSALDAAALASTAREALLSSLTGILEGDSLAAEYLLLMMISRVQHRSDVTAIGDLSLNFTKVPRSAATSAPSATELCSPMARRVHARLASLLPKCLPIPMALGHLNAQPFWPRDTGAGTDRLSSGRLQLTDGTFLFVDETALDEGRLEDNGVRNVRALVRIAQTQQLDYVFPFRGDLSFPTDLGVLVFSAARSMIPTDFVLPLQQPSAATATETAQPDHAELACWQRYLAVMRTLPHEIPDAMSQQIQEDFVCRRRAEMEQNTPLTTDAELSRELLVARLLAQSYGEHTLKAEHWEHAQRLEAERRARLST</sequence>
<dbReference type="STRING" id="78915.A0A4P9XMR3"/>
<accession>A0A4P9XMR3</accession>
<dbReference type="OrthoDB" id="329666at2759"/>
<dbReference type="Pfam" id="PF09739">
    <property type="entry name" value="MCM_bind"/>
    <property type="match status" value="1"/>
</dbReference>
<keyword evidence="2" id="KW-0539">Nucleus</keyword>
<protein>
    <submittedName>
        <fullName evidence="3">Putative alanine racemase-domain-containing protein</fullName>
    </submittedName>
</protein>
<keyword evidence="4" id="KW-1185">Reference proteome</keyword>
<proteinExistence type="predicted"/>
<comment type="subcellular location">
    <subcellularLocation>
        <location evidence="1">Nucleus</location>
    </subcellularLocation>
</comment>
<evidence type="ECO:0000256" key="1">
    <source>
        <dbReference type="ARBA" id="ARBA00004123"/>
    </source>
</evidence>
<reference evidence="4" key="1">
    <citation type="journal article" date="2018" name="Nat. Microbiol.">
        <title>Leveraging single-cell genomics to expand the fungal tree of life.</title>
        <authorList>
            <person name="Ahrendt S.R."/>
            <person name="Quandt C.A."/>
            <person name="Ciobanu D."/>
            <person name="Clum A."/>
            <person name="Salamov A."/>
            <person name="Andreopoulos B."/>
            <person name="Cheng J.F."/>
            <person name="Woyke T."/>
            <person name="Pelin A."/>
            <person name="Henrissat B."/>
            <person name="Reynolds N.K."/>
            <person name="Benny G.L."/>
            <person name="Smith M.E."/>
            <person name="James T.Y."/>
            <person name="Grigoriev I.V."/>
        </authorList>
    </citation>
    <scope>NUCLEOTIDE SEQUENCE [LARGE SCALE GENOMIC DNA]</scope>
    <source>
        <strain evidence="4">RSA 1356</strain>
    </source>
</reference>
<name>A0A4P9XMR3_9FUNG</name>
<evidence type="ECO:0000313" key="4">
    <source>
        <dbReference type="Proteomes" id="UP000271241"/>
    </source>
</evidence>
<dbReference type="PANTHER" id="PTHR13489">
    <property type="entry name" value="MINI-CHROMOSOME MAINTENANCE COMPLEX-BINDING PROTEIN"/>
    <property type="match status" value="1"/>
</dbReference>
<evidence type="ECO:0000313" key="3">
    <source>
        <dbReference type="EMBL" id="RKP07185.1"/>
    </source>
</evidence>